<keyword evidence="3" id="KW-1185">Reference proteome</keyword>
<dbReference type="Proteomes" id="UP000827986">
    <property type="component" value="Unassembled WGS sequence"/>
</dbReference>
<evidence type="ECO:0000313" key="3">
    <source>
        <dbReference type="Proteomes" id="UP000827986"/>
    </source>
</evidence>
<evidence type="ECO:0000313" key="2">
    <source>
        <dbReference type="EMBL" id="KAH1183072.1"/>
    </source>
</evidence>
<feature type="signal peptide" evidence="1">
    <location>
        <begin position="1"/>
        <end position="28"/>
    </location>
</feature>
<sequence length="110" mass="11671">MTLSLHNGALMPSVAVYIWTCLSPPCLAQITGMRCIGSGGGGGDFPSLPGGMICERKSYSSEGNRPSSGSRRHGLVFIGMRGVSAWPPQKPVLWQGASHRCVLWTRLPSG</sequence>
<evidence type="ECO:0008006" key="4">
    <source>
        <dbReference type="Google" id="ProtNLM"/>
    </source>
</evidence>
<protein>
    <recommendedName>
        <fullName evidence="4">Secreted protein</fullName>
    </recommendedName>
</protein>
<gene>
    <name evidence="2" type="ORF">KIL84_004564</name>
</gene>
<accession>A0A9D4B051</accession>
<reference evidence="2" key="1">
    <citation type="submission" date="2021-09" db="EMBL/GenBank/DDBJ databases">
        <title>The genome of Mauremys mutica provides insights into the evolution of semi-aquatic lifestyle.</title>
        <authorList>
            <person name="Gong S."/>
            <person name="Gao Y."/>
        </authorList>
    </citation>
    <scope>NUCLEOTIDE SEQUENCE</scope>
    <source>
        <strain evidence="2">MM-2020</strain>
        <tissue evidence="2">Muscle</tissue>
    </source>
</reference>
<dbReference type="AlphaFoldDB" id="A0A9D4B051"/>
<organism evidence="2 3">
    <name type="scientific">Mauremys mutica</name>
    <name type="common">yellowpond turtle</name>
    <dbReference type="NCBI Taxonomy" id="74926"/>
    <lineage>
        <taxon>Eukaryota</taxon>
        <taxon>Metazoa</taxon>
        <taxon>Chordata</taxon>
        <taxon>Craniata</taxon>
        <taxon>Vertebrata</taxon>
        <taxon>Euteleostomi</taxon>
        <taxon>Archelosauria</taxon>
        <taxon>Testudinata</taxon>
        <taxon>Testudines</taxon>
        <taxon>Cryptodira</taxon>
        <taxon>Durocryptodira</taxon>
        <taxon>Testudinoidea</taxon>
        <taxon>Geoemydidae</taxon>
        <taxon>Geoemydinae</taxon>
        <taxon>Mauremys</taxon>
    </lineage>
</organism>
<feature type="chain" id="PRO_5038825344" description="Secreted protein" evidence="1">
    <location>
        <begin position="29"/>
        <end position="110"/>
    </location>
</feature>
<dbReference type="EMBL" id="JAHDVG010000466">
    <property type="protein sequence ID" value="KAH1183072.1"/>
    <property type="molecule type" value="Genomic_DNA"/>
</dbReference>
<keyword evidence="1" id="KW-0732">Signal</keyword>
<proteinExistence type="predicted"/>
<name>A0A9D4B051_9SAUR</name>
<comment type="caution">
    <text evidence="2">The sequence shown here is derived from an EMBL/GenBank/DDBJ whole genome shotgun (WGS) entry which is preliminary data.</text>
</comment>
<evidence type="ECO:0000256" key="1">
    <source>
        <dbReference type="SAM" id="SignalP"/>
    </source>
</evidence>